<feature type="domain" description="Serine aminopeptidase S33" evidence="2">
    <location>
        <begin position="77"/>
        <end position="184"/>
    </location>
</feature>
<evidence type="ECO:0000313" key="4">
    <source>
        <dbReference type="Proteomes" id="UP000032749"/>
    </source>
</evidence>
<evidence type="ECO:0000259" key="2">
    <source>
        <dbReference type="Pfam" id="PF12146"/>
    </source>
</evidence>
<dbReference type="Proteomes" id="UP000032749">
    <property type="component" value="Chromosome"/>
</dbReference>
<dbReference type="Pfam" id="PF12146">
    <property type="entry name" value="Hydrolase_4"/>
    <property type="match status" value="1"/>
</dbReference>
<dbReference type="PANTHER" id="PTHR12277">
    <property type="entry name" value="ALPHA/BETA HYDROLASE DOMAIN-CONTAINING PROTEIN"/>
    <property type="match status" value="1"/>
</dbReference>
<accession>R4YPK1</accession>
<dbReference type="AlphaFoldDB" id="R4YPK1"/>
<dbReference type="Gene3D" id="3.40.50.1820">
    <property type="entry name" value="alpha/beta hydrolase"/>
    <property type="match status" value="1"/>
</dbReference>
<gene>
    <name evidence="3" type="ORF">OLEAN_C28900</name>
</gene>
<dbReference type="EMBL" id="FO203512">
    <property type="protein sequence ID" value="CCK77066.1"/>
    <property type="molecule type" value="Genomic_DNA"/>
</dbReference>
<dbReference type="PANTHER" id="PTHR12277:SF81">
    <property type="entry name" value="PROTEIN ABHD13"/>
    <property type="match status" value="1"/>
</dbReference>
<keyword evidence="1" id="KW-0732">Signal</keyword>
<dbReference type="InterPro" id="IPR022742">
    <property type="entry name" value="Hydrolase_4"/>
</dbReference>
<dbReference type="HOGENOM" id="CLU_029375_2_1_6"/>
<feature type="signal peptide" evidence="1">
    <location>
        <begin position="1"/>
        <end position="23"/>
    </location>
</feature>
<dbReference type="SUPFAM" id="SSF53474">
    <property type="entry name" value="alpha/beta-Hydrolases"/>
    <property type="match status" value="1"/>
</dbReference>
<dbReference type="OrthoDB" id="9798884at2"/>
<dbReference type="PROSITE" id="PS51257">
    <property type="entry name" value="PROKAR_LIPOPROTEIN"/>
    <property type="match status" value="1"/>
</dbReference>
<proteinExistence type="predicted"/>
<evidence type="ECO:0000256" key="1">
    <source>
        <dbReference type="SAM" id="SignalP"/>
    </source>
</evidence>
<keyword evidence="4" id="KW-1185">Reference proteome</keyword>
<name>R4YPK1_OLEAN</name>
<reference evidence="3 4" key="1">
    <citation type="journal article" date="2013" name="Nat. Commun.">
        <title>Genome sequence and functional genomic analysis of the oil-degrading bacterium Oleispira antarctica.</title>
        <authorList>
            <person name="Kube M."/>
            <person name="Chernikova T.N."/>
            <person name="Al-Ramahi Y."/>
            <person name="Beloqui A."/>
            <person name="Lopez-Cortez N."/>
            <person name="Guazzaroni M.E."/>
            <person name="Heipieper H.J."/>
            <person name="Klages S."/>
            <person name="Kotsyurbenko O.R."/>
            <person name="Langer I."/>
            <person name="Nechitaylo T.Y."/>
            <person name="Lunsdorf H."/>
            <person name="Fernandez M."/>
            <person name="Juarez S."/>
            <person name="Ciordia S."/>
            <person name="Singer A."/>
            <person name="Kagan O."/>
            <person name="Egorova O."/>
            <person name="Petit P.A."/>
            <person name="Stogios P."/>
            <person name="Kim Y."/>
            <person name="Tchigvintsev A."/>
            <person name="Flick R."/>
            <person name="Denaro R."/>
            <person name="Genovese M."/>
            <person name="Albar J.P."/>
            <person name="Reva O.N."/>
            <person name="Martinez-Gomariz M."/>
            <person name="Tran H."/>
            <person name="Ferrer M."/>
            <person name="Savchenko A."/>
            <person name="Yakunin A.F."/>
            <person name="Yakimov M.M."/>
            <person name="Golyshina O.V."/>
            <person name="Reinhardt R."/>
            <person name="Golyshin P.N."/>
        </authorList>
    </citation>
    <scope>NUCLEOTIDE SEQUENCE [LARGE SCALE GENOMIC DNA]</scope>
</reference>
<feature type="chain" id="PRO_5004374290" evidence="1">
    <location>
        <begin position="24"/>
        <end position="279"/>
    </location>
</feature>
<evidence type="ECO:0000313" key="3">
    <source>
        <dbReference type="EMBL" id="CCK77066.1"/>
    </source>
</evidence>
<dbReference type="InterPro" id="IPR029058">
    <property type="entry name" value="AB_hydrolase_fold"/>
</dbReference>
<dbReference type="STRING" id="698738.OLEAN_C28900"/>
<sequence length="279" mass="31724">MHKFTGALFIVCLLLSLTGCSNLTSLFFHPQQEYLRTPNDIDLVYESVTTYATDGTEINSWFLPAFVSENNEVDSPIVLFLHGNAENISTHIGSVYWLPEQGVNVFLLDYRGFGHSLGDPYVPAIFQDVESSLIWLRERFPQRKIFILGQSIGSAIATTSMALFKDEYQVSGLILDASFTGYRDIAQEVTGNHLITWPIWPFTWLLPTEWDPKAHIADISPSPILMFHSETDPVLPYALGLELYNSAQEPKHWQPSKGGHIQTFNFEEYRQTLLDFLTR</sequence>
<protein>
    <submittedName>
        <fullName evidence="3">Lipoprotein</fullName>
    </submittedName>
</protein>
<keyword evidence="3" id="KW-0449">Lipoprotein</keyword>
<dbReference type="KEGG" id="oai:OLEAN_C28900"/>
<organism evidence="3 4">
    <name type="scientific">Oleispira antarctica RB-8</name>
    <dbReference type="NCBI Taxonomy" id="698738"/>
    <lineage>
        <taxon>Bacteria</taxon>
        <taxon>Pseudomonadati</taxon>
        <taxon>Pseudomonadota</taxon>
        <taxon>Gammaproteobacteria</taxon>
        <taxon>Oceanospirillales</taxon>
        <taxon>Oceanospirillaceae</taxon>
        <taxon>Oleispira</taxon>
    </lineage>
</organism>